<gene>
    <name evidence="3" type="ORF">OCBIM_22036810mg</name>
</gene>
<feature type="chain" id="PRO_5005584128" description="DNA helicase Pif1-like 2B domain-containing protein" evidence="1">
    <location>
        <begin position="28"/>
        <end position="129"/>
    </location>
</feature>
<dbReference type="GO" id="GO:0006260">
    <property type="term" value="P:DNA replication"/>
    <property type="evidence" value="ECO:0007669"/>
    <property type="project" value="TreeGrafter"/>
</dbReference>
<protein>
    <recommendedName>
        <fullName evidence="2">DNA helicase Pif1-like 2B domain-containing protein</fullName>
    </recommendedName>
</protein>
<proteinExistence type="predicted"/>
<feature type="signal peptide" evidence="1">
    <location>
        <begin position="1"/>
        <end position="27"/>
    </location>
</feature>
<sequence>MPPHRLNLKVGAIVMLLRNLLISQGLCKGARMKMQSLHEHCVEALLVTGSNRGRTFLIIRIKLSQSDANIPFTLNRLQFPLPLAYSMTIRLKGKHLKSNRIFSWPIICRIFKSTNYEQYQSKSYDTQLG</sequence>
<dbReference type="Pfam" id="PF21530">
    <property type="entry name" value="Pif1_2B_dom"/>
    <property type="match status" value="1"/>
</dbReference>
<keyword evidence="1" id="KW-0732">Signal</keyword>
<name>A0A0L8I365_OCTBM</name>
<dbReference type="EMBL" id="KQ416658">
    <property type="protein sequence ID" value="KOF95917.1"/>
    <property type="molecule type" value="Genomic_DNA"/>
</dbReference>
<reference evidence="3" key="1">
    <citation type="submission" date="2015-07" db="EMBL/GenBank/DDBJ databases">
        <title>MeaNS - Measles Nucleotide Surveillance Program.</title>
        <authorList>
            <person name="Tran T."/>
            <person name="Druce J."/>
        </authorList>
    </citation>
    <scope>NUCLEOTIDE SEQUENCE</scope>
    <source>
        <strain evidence="3">UCB-OBI-ISO-001</strain>
        <tissue evidence="3">Gonad</tissue>
    </source>
</reference>
<evidence type="ECO:0000256" key="1">
    <source>
        <dbReference type="SAM" id="SignalP"/>
    </source>
</evidence>
<dbReference type="AlphaFoldDB" id="A0A0L8I365"/>
<dbReference type="PANTHER" id="PTHR23274:SF51">
    <property type="entry name" value="OS03G0423850 PROTEIN"/>
    <property type="match status" value="1"/>
</dbReference>
<feature type="domain" description="DNA helicase Pif1-like 2B" evidence="2">
    <location>
        <begin position="1"/>
        <end position="35"/>
    </location>
</feature>
<organism evidence="3">
    <name type="scientific">Octopus bimaculoides</name>
    <name type="common">California two-spotted octopus</name>
    <dbReference type="NCBI Taxonomy" id="37653"/>
    <lineage>
        <taxon>Eukaryota</taxon>
        <taxon>Metazoa</taxon>
        <taxon>Spiralia</taxon>
        <taxon>Lophotrochozoa</taxon>
        <taxon>Mollusca</taxon>
        <taxon>Cephalopoda</taxon>
        <taxon>Coleoidea</taxon>
        <taxon>Octopodiformes</taxon>
        <taxon>Octopoda</taxon>
        <taxon>Incirrata</taxon>
        <taxon>Octopodidae</taxon>
        <taxon>Octopus</taxon>
    </lineage>
</organism>
<evidence type="ECO:0000259" key="2">
    <source>
        <dbReference type="Pfam" id="PF21530"/>
    </source>
</evidence>
<accession>A0A0L8I365</accession>
<dbReference type="STRING" id="37653.A0A0L8I365"/>
<dbReference type="GO" id="GO:0005657">
    <property type="term" value="C:replication fork"/>
    <property type="evidence" value="ECO:0007669"/>
    <property type="project" value="TreeGrafter"/>
</dbReference>
<dbReference type="PANTHER" id="PTHR23274">
    <property type="entry name" value="DNA HELICASE-RELATED"/>
    <property type="match status" value="1"/>
</dbReference>
<dbReference type="InterPro" id="IPR049163">
    <property type="entry name" value="Pif1-like_2B_dom"/>
</dbReference>
<evidence type="ECO:0000313" key="3">
    <source>
        <dbReference type="EMBL" id="KOF95917.1"/>
    </source>
</evidence>